<gene>
    <name evidence="1" type="ORF">DVH24_039459</name>
</gene>
<evidence type="ECO:0000313" key="2">
    <source>
        <dbReference type="Proteomes" id="UP000290289"/>
    </source>
</evidence>
<protein>
    <submittedName>
        <fullName evidence="1">Uncharacterized protein</fullName>
    </submittedName>
</protein>
<dbReference type="EMBL" id="RDQH01000341">
    <property type="protein sequence ID" value="RXH75760.1"/>
    <property type="molecule type" value="Genomic_DNA"/>
</dbReference>
<organism evidence="1 2">
    <name type="scientific">Malus domestica</name>
    <name type="common">Apple</name>
    <name type="synonym">Pyrus malus</name>
    <dbReference type="NCBI Taxonomy" id="3750"/>
    <lineage>
        <taxon>Eukaryota</taxon>
        <taxon>Viridiplantae</taxon>
        <taxon>Streptophyta</taxon>
        <taxon>Embryophyta</taxon>
        <taxon>Tracheophyta</taxon>
        <taxon>Spermatophyta</taxon>
        <taxon>Magnoliopsida</taxon>
        <taxon>eudicotyledons</taxon>
        <taxon>Gunneridae</taxon>
        <taxon>Pentapetalae</taxon>
        <taxon>rosids</taxon>
        <taxon>fabids</taxon>
        <taxon>Rosales</taxon>
        <taxon>Rosaceae</taxon>
        <taxon>Amygdaloideae</taxon>
        <taxon>Maleae</taxon>
        <taxon>Malus</taxon>
    </lineage>
</organism>
<comment type="caution">
    <text evidence="1">The sequence shown here is derived from an EMBL/GenBank/DDBJ whole genome shotgun (WGS) entry which is preliminary data.</text>
</comment>
<evidence type="ECO:0000313" key="1">
    <source>
        <dbReference type="EMBL" id="RXH75760.1"/>
    </source>
</evidence>
<dbReference type="Proteomes" id="UP000290289">
    <property type="component" value="Chromosome 15"/>
</dbReference>
<keyword evidence="2" id="KW-1185">Reference proteome</keyword>
<dbReference type="AlphaFoldDB" id="A0A498HY61"/>
<name>A0A498HY61_MALDO</name>
<accession>A0A498HY61</accession>
<proteinExistence type="predicted"/>
<reference evidence="1 2" key="1">
    <citation type="submission" date="2018-10" db="EMBL/GenBank/DDBJ databases">
        <title>A high-quality apple genome assembly.</title>
        <authorList>
            <person name="Hu J."/>
        </authorList>
    </citation>
    <scope>NUCLEOTIDE SEQUENCE [LARGE SCALE GENOMIC DNA]</scope>
    <source>
        <strain evidence="2">cv. HFTH1</strain>
        <tissue evidence="1">Young leaf</tissue>
    </source>
</reference>
<sequence length="108" mass="12260">MVSPFSVAYADICILLTQHVVFVRGYFLNFTPISLAITTPSGGCSTEQRFGTGDFVTWPEEKLPLPLWDLLAIRDENGHRHRRHQDHQQRQNKAPITLLHQNHGGLSL</sequence>